<keyword evidence="3" id="KW-0813">Transport</keyword>
<sequence length="403" mass="42302">MSRPYFDRTAEFRSAVESAAFRAASSAQGAPLLANGSGGGGSHGGGPQGLKGKTAQRSEFARMAAKIGKDIQATTGKLEKLAQLAKRKTLFDDRPVEISELTYIIKQDIAALNSQIAQLQAFTQSNLNAGAGGKQVSEHNKNVVTMLQTKLADTTIGFKDVLEIRTQNMKASRDRTEQFTYSGASAARNAPASDPNDLPVRSLQVLRSRALPSTTTTNPYPPPHFPSGSTSTHPYAATYATDSPLYRPMSAAGGAAPGGGGAGGMSILDSQGKGKGKATGSDFLALDLGAPSDSHLNAAENGSGGGGNFMQMELAQQQGDDQYLSSRSTAIETIESTVAELGQIFSQLAHMVAVQGEQVTRIDADTEDIAANVSGAQSELLKYYASVSSNRWLMMKASFSCSF</sequence>
<dbReference type="GO" id="GO:0006888">
    <property type="term" value="P:endoplasmic reticulum to Golgi vesicle-mediated transport"/>
    <property type="evidence" value="ECO:0007669"/>
    <property type="project" value="TreeGrafter"/>
</dbReference>
<dbReference type="AlphaFoldDB" id="A0A9P7B8A8"/>
<dbReference type="InterPro" id="IPR045242">
    <property type="entry name" value="Syntaxin"/>
</dbReference>
<reference evidence="10 11" key="1">
    <citation type="submission" date="2020-11" db="EMBL/GenBank/DDBJ databases">
        <title>Kefir isolates.</title>
        <authorList>
            <person name="Marcisauskas S."/>
            <person name="Kim Y."/>
            <person name="Blasche S."/>
        </authorList>
    </citation>
    <scope>NUCLEOTIDE SEQUENCE [LARGE SCALE GENOMIC DNA]</scope>
    <source>
        <strain evidence="10 11">KR</strain>
    </source>
</reference>
<dbReference type="CDD" id="cd15844">
    <property type="entry name" value="SNARE_syntaxin5"/>
    <property type="match status" value="1"/>
</dbReference>
<dbReference type="Gene3D" id="1.20.58.70">
    <property type="match status" value="1"/>
</dbReference>
<evidence type="ECO:0000256" key="8">
    <source>
        <dbReference type="SAM" id="MobiDB-lite"/>
    </source>
</evidence>
<name>A0A9P7B8A8_RHOMI</name>
<evidence type="ECO:0000259" key="9">
    <source>
        <dbReference type="PROSITE" id="PS50192"/>
    </source>
</evidence>
<comment type="similarity">
    <text evidence="2">Belongs to the syntaxin family.</text>
</comment>
<keyword evidence="7" id="KW-0472">Membrane</keyword>
<keyword evidence="6" id="KW-0175">Coiled coil</keyword>
<dbReference type="GO" id="GO:0006906">
    <property type="term" value="P:vesicle fusion"/>
    <property type="evidence" value="ECO:0007669"/>
    <property type="project" value="TreeGrafter"/>
</dbReference>
<protein>
    <submittedName>
        <fullName evidence="10">Cis-Golgi t-SNARE syntaxin</fullName>
    </submittedName>
</protein>
<keyword evidence="5" id="KW-1133">Transmembrane helix</keyword>
<gene>
    <name evidence="10" type="primary">SED5</name>
    <name evidence="10" type="ORF">C6P46_002454</name>
</gene>
<evidence type="ECO:0000313" key="10">
    <source>
        <dbReference type="EMBL" id="KAG0663558.1"/>
    </source>
</evidence>
<comment type="subcellular location">
    <subcellularLocation>
        <location evidence="1">Membrane</location>
        <topology evidence="1">Single-pass type IV membrane protein</topology>
    </subcellularLocation>
</comment>
<evidence type="ECO:0000313" key="11">
    <source>
        <dbReference type="Proteomes" id="UP000777482"/>
    </source>
</evidence>
<feature type="region of interest" description="Disordered" evidence="8">
    <location>
        <begin position="212"/>
        <end position="236"/>
    </location>
</feature>
<dbReference type="GO" id="GO:0000149">
    <property type="term" value="F:SNARE binding"/>
    <property type="evidence" value="ECO:0007669"/>
    <property type="project" value="TreeGrafter"/>
</dbReference>
<feature type="region of interest" description="Disordered" evidence="8">
    <location>
        <begin position="32"/>
        <end position="56"/>
    </location>
</feature>
<organism evidence="10 11">
    <name type="scientific">Rhodotorula mucilaginosa</name>
    <name type="common">Yeast</name>
    <name type="synonym">Rhodotorula rubra</name>
    <dbReference type="NCBI Taxonomy" id="5537"/>
    <lineage>
        <taxon>Eukaryota</taxon>
        <taxon>Fungi</taxon>
        <taxon>Dikarya</taxon>
        <taxon>Basidiomycota</taxon>
        <taxon>Pucciniomycotina</taxon>
        <taxon>Microbotryomycetes</taxon>
        <taxon>Sporidiobolales</taxon>
        <taxon>Sporidiobolaceae</taxon>
        <taxon>Rhodotorula</taxon>
    </lineage>
</organism>
<dbReference type="GO" id="GO:0048278">
    <property type="term" value="P:vesicle docking"/>
    <property type="evidence" value="ECO:0007669"/>
    <property type="project" value="TreeGrafter"/>
</dbReference>
<feature type="domain" description="T-SNARE coiled-coil homology" evidence="9">
    <location>
        <begin position="321"/>
        <end position="383"/>
    </location>
</feature>
<proteinExistence type="inferred from homology"/>
<dbReference type="Proteomes" id="UP000777482">
    <property type="component" value="Unassembled WGS sequence"/>
</dbReference>
<evidence type="ECO:0000256" key="2">
    <source>
        <dbReference type="ARBA" id="ARBA00009063"/>
    </source>
</evidence>
<keyword evidence="4" id="KW-0812">Transmembrane</keyword>
<evidence type="ECO:0000256" key="5">
    <source>
        <dbReference type="ARBA" id="ARBA00022989"/>
    </source>
</evidence>
<evidence type="ECO:0000256" key="1">
    <source>
        <dbReference type="ARBA" id="ARBA00004211"/>
    </source>
</evidence>
<evidence type="ECO:0000256" key="4">
    <source>
        <dbReference type="ARBA" id="ARBA00022692"/>
    </source>
</evidence>
<dbReference type="GO" id="GO:0005484">
    <property type="term" value="F:SNAP receptor activity"/>
    <property type="evidence" value="ECO:0007669"/>
    <property type="project" value="TreeGrafter"/>
</dbReference>
<dbReference type="OrthoDB" id="421009at2759"/>
<evidence type="ECO:0000256" key="3">
    <source>
        <dbReference type="ARBA" id="ARBA00022448"/>
    </source>
</evidence>
<accession>A0A9P7B8A8</accession>
<feature type="compositionally biased region" description="Gly residues" evidence="8">
    <location>
        <begin position="36"/>
        <end position="49"/>
    </location>
</feature>
<dbReference type="PROSITE" id="PS50192">
    <property type="entry name" value="T_SNARE"/>
    <property type="match status" value="1"/>
</dbReference>
<dbReference type="PANTHER" id="PTHR19957:SF3">
    <property type="entry name" value="SYNTAXIN-5"/>
    <property type="match status" value="1"/>
</dbReference>
<dbReference type="GO" id="GO:0000139">
    <property type="term" value="C:Golgi membrane"/>
    <property type="evidence" value="ECO:0007669"/>
    <property type="project" value="TreeGrafter"/>
</dbReference>
<keyword evidence="11" id="KW-1185">Reference proteome</keyword>
<dbReference type="PANTHER" id="PTHR19957">
    <property type="entry name" value="SYNTAXIN"/>
    <property type="match status" value="1"/>
</dbReference>
<evidence type="ECO:0000256" key="6">
    <source>
        <dbReference type="ARBA" id="ARBA00023054"/>
    </source>
</evidence>
<dbReference type="EMBL" id="PUHQ01000019">
    <property type="protein sequence ID" value="KAG0663558.1"/>
    <property type="molecule type" value="Genomic_DNA"/>
</dbReference>
<dbReference type="Pfam" id="PF11416">
    <property type="entry name" value="Syntaxin-5_N"/>
    <property type="match status" value="1"/>
</dbReference>
<dbReference type="InterPro" id="IPR000727">
    <property type="entry name" value="T_SNARE_dom"/>
</dbReference>
<evidence type="ECO:0000256" key="7">
    <source>
        <dbReference type="ARBA" id="ARBA00023136"/>
    </source>
</evidence>
<dbReference type="SMART" id="SM00397">
    <property type="entry name" value="t_SNARE"/>
    <property type="match status" value="1"/>
</dbReference>
<comment type="caution">
    <text evidence="10">The sequence shown here is derived from an EMBL/GenBank/DDBJ whole genome shotgun (WGS) entry which is preliminary data.</text>
</comment>
<dbReference type="SUPFAM" id="SSF47661">
    <property type="entry name" value="t-snare proteins"/>
    <property type="match status" value="1"/>
</dbReference>
<dbReference type="InterPro" id="IPR021538">
    <property type="entry name" value="Syntaxin-5_N"/>
</dbReference>
<dbReference type="InterPro" id="IPR010989">
    <property type="entry name" value="SNARE"/>
</dbReference>
<dbReference type="GO" id="GO:0006886">
    <property type="term" value="P:intracellular protein transport"/>
    <property type="evidence" value="ECO:0007669"/>
    <property type="project" value="TreeGrafter"/>
</dbReference>
<dbReference type="GO" id="GO:0031201">
    <property type="term" value="C:SNARE complex"/>
    <property type="evidence" value="ECO:0007669"/>
    <property type="project" value="TreeGrafter"/>
</dbReference>
<dbReference type="Pfam" id="PF05739">
    <property type="entry name" value="SNARE"/>
    <property type="match status" value="1"/>
</dbReference>